<evidence type="ECO:0000256" key="1">
    <source>
        <dbReference type="ARBA" id="ARBA00004496"/>
    </source>
</evidence>
<dbReference type="GO" id="GO:0043565">
    <property type="term" value="F:sequence-specific DNA binding"/>
    <property type="evidence" value="ECO:0007669"/>
    <property type="project" value="InterPro"/>
</dbReference>
<keyword evidence="7" id="KW-0804">Transcription</keyword>
<dbReference type="InterPro" id="IPR051552">
    <property type="entry name" value="HptR"/>
</dbReference>
<dbReference type="InterPro" id="IPR011006">
    <property type="entry name" value="CheY-like_superfamily"/>
</dbReference>
<comment type="subcellular location">
    <subcellularLocation>
        <location evidence="1">Cytoplasm</location>
    </subcellularLocation>
</comment>
<sequence>MYKVILVDDERAIRQGLKAIVDWRRHGFEVIGEAGNGREALLRHQELKPDLMVMDVRMPGVDGLQVIEEIRKSDKECQFIILSGHADFSYAKRAISWGVNAYLLKPVDTDEFDAELDRIGGVLREASGSLQKKEQTSAQQLEDQIVSLLMYDEEGHRTAMEPPKEPDLDWRSYRVMLLKLHPPLGSHANGRAEVRRKLAERFESSGTGIVFATEPFVGVLLNEREPNKLQANSMYLHLEESLLGLNGGFSAAAGDPVHQLADIGLSYSQAVRLLKEEFLFRGERTVILKRPPLSLAANGTRDGETAGPDINALADKLFYALDIGSKDAVRRILDEGVQSIATYDGAEQAMKTAVSQWISLALTKLSKTSDTAFTAVQDALSIVAEIYEQPDLRSLRQMLEDRLLGLTERISTFSSESAVKQILDFVERHYAENLKLETLAELFNYNSGYLGKMFKSFTGDTFHNYLDKVRIRNAKHLLAGGLKVHQVATRVGYASADYFHLKFKKYLGESPSRYKMKQSKITSV</sequence>
<evidence type="ECO:0000256" key="8">
    <source>
        <dbReference type="PROSITE-ProRule" id="PRU00169"/>
    </source>
</evidence>
<dbReference type="PANTHER" id="PTHR42713">
    <property type="entry name" value="HISTIDINE KINASE-RELATED"/>
    <property type="match status" value="1"/>
</dbReference>
<dbReference type="SUPFAM" id="SSF52172">
    <property type="entry name" value="CheY-like"/>
    <property type="match status" value="1"/>
</dbReference>
<feature type="domain" description="Response regulatory" evidence="10">
    <location>
        <begin position="3"/>
        <end position="120"/>
    </location>
</feature>
<keyword evidence="6" id="KW-0238">DNA-binding</keyword>
<dbReference type="GO" id="GO:0005737">
    <property type="term" value="C:cytoplasm"/>
    <property type="evidence" value="ECO:0007669"/>
    <property type="project" value="UniProtKB-SubCell"/>
</dbReference>
<evidence type="ECO:0000256" key="3">
    <source>
        <dbReference type="ARBA" id="ARBA00022553"/>
    </source>
</evidence>
<dbReference type="GO" id="GO:0003700">
    <property type="term" value="F:DNA-binding transcription factor activity"/>
    <property type="evidence" value="ECO:0007669"/>
    <property type="project" value="InterPro"/>
</dbReference>
<dbReference type="EMBL" id="JACVVD010000001">
    <property type="protein sequence ID" value="MBD0378512.1"/>
    <property type="molecule type" value="Genomic_DNA"/>
</dbReference>
<evidence type="ECO:0000256" key="4">
    <source>
        <dbReference type="ARBA" id="ARBA00023012"/>
    </source>
</evidence>
<evidence type="ECO:0000256" key="7">
    <source>
        <dbReference type="ARBA" id="ARBA00023163"/>
    </source>
</evidence>
<dbReference type="AlphaFoldDB" id="A0A926KIU2"/>
<proteinExistence type="predicted"/>
<keyword evidence="3 8" id="KW-0597">Phosphoprotein</keyword>
<dbReference type="InterPro" id="IPR009057">
    <property type="entry name" value="Homeodomain-like_sf"/>
</dbReference>
<evidence type="ECO:0000256" key="2">
    <source>
        <dbReference type="ARBA" id="ARBA00022490"/>
    </source>
</evidence>
<dbReference type="PROSITE" id="PS01124">
    <property type="entry name" value="HTH_ARAC_FAMILY_2"/>
    <property type="match status" value="1"/>
</dbReference>
<dbReference type="Pfam" id="PF00072">
    <property type="entry name" value="Response_reg"/>
    <property type="match status" value="1"/>
</dbReference>
<dbReference type="Gene3D" id="1.10.10.60">
    <property type="entry name" value="Homeodomain-like"/>
    <property type="match status" value="2"/>
</dbReference>
<organism evidence="11 12">
    <name type="scientific">Paenibacillus sedimenti</name>
    <dbReference type="NCBI Taxonomy" id="2770274"/>
    <lineage>
        <taxon>Bacteria</taxon>
        <taxon>Bacillati</taxon>
        <taxon>Bacillota</taxon>
        <taxon>Bacilli</taxon>
        <taxon>Bacillales</taxon>
        <taxon>Paenibacillaceae</taxon>
        <taxon>Paenibacillus</taxon>
    </lineage>
</organism>
<keyword evidence="2" id="KW-0963">Cytoplasm</keyword>
<feature type="domain" description="HTH araC/xylS-type" evidence="9">
    <location>
        <begin position="420"/>
        <end position="517"/>
    </location>
</feature>
<evidence type="ECO:0000256" key="5">
    <source>
        <dbReference type="ARBA" id="ARBA00023015"/>
    </source>
</evidence>
<evidence type="ECO:0000313" key="12">
    <source>
        <dbReference type="Proteomes" id="UP000650466"/>
    </source>
</evidence>
<dbReference type="RefSeq" id="WP_188172350.1">
    <property type="nucleotide sequence ID" value="NZ_JACVVD010000001.1"/>
</dbReference>
<evidence type="ECO:0000256" key="6">
    <source>
        <dbReference type="ARBA" id="ARBA00023125"/>
    </source>
</evidence>
<dbReference type="Pfam" id="PF12833">
    <property type="entry name" value="HTH_18"/>
    <property type="match status" value="1"/>
</dbReference>
<keyword evidence="4" id="KW-0902">Two-component regulatory system</keyword>
<dbReference type="Proteomes" id="UP000650466">
    <property type="component" value="Unassembled WGS sequence"/>
</dbReference>
<accession>A0A926KIU2</accession>
<dbReference type="PRINTS" id="PR00032">
    <property type="entry name" value="HTHARAC"/>
</dbReference>
<evidence type="ECO:0000313" key="11">
    <source>
        <dbReference type="EMBL" id="MBD0378512.1"/>
    </source>
</evidence>
<dbReference type="SMART" id="SM00448">
    <property type="entry name" value="REC"/>
    <property type="match status" value="1"/>
</dbReference>
<protein>
    <submittedName>
        <fullName evidence="11">Response regulator transcription factor</fullName>
    </submittedName>
</protein>
<comment type="caution">
    <text evidence="11">The sequence shown here is derived from an EMBL/GenBank/DDBJ whole genome shotgun (WGS) entry which is preliminary data.</text>
</comment>
<dbReference type="InterPro" id="IPR001789">
    <property type="entry name" value="Sig_transdc_resp-reg_receiver"/>
</dbReference>
<dbReference type="PROSITE" id="PS50110">
    <property type="entry name" value="RESPONSE_REGULATORY"/>
    <property type="match status" value="1"/>
</dbReference>
<gene>
    <name evidence="11" type="ORF">ICC18_00045</name>
</gene>
<dbReference type="PANTHER" id="PTHR42713:SF3">
    <property type="entry name" value="TRANSCRIPTIONAL REGULATORY PROTEIN HPTR"/>
    <property type="match status" value="1"/>
</dbReference>
<feature type="modified residue" description="4-aspartylphosphate" evidence="8">
    <location>
        <position position="55"/>
    </location>
</feature>
<dbReference type="GO" id="GO:0000160">
    <property type="term" value="P:phosphorelay signal transduction system"/>
    <property type="evidence" value="ECO:0007669"/>
    <property type="project" value="UniProtKB-KW"/>
</dbReference>
<evidence type="ECO:0000259" key="9">
    <source>
        <dbReference type="PROSITE" id="PS01124"/>
    </source>
</evidence>
<reference evidence="11" key="1">
    <citation type="submission" date="2020-09" db="EMBL/GenBank/DDBJ databases">
        <title>Draft Genome Sequence of Paenibacillus sp. WST5.</title>
        <authorList>
            <person name="Bao Z."/>
        </authorList>
    </citation>
    <scope>NUCLEOTIDE SEQUENCE</scope>
    <source>
        <strain evidence="11">WST5</strain>
    </source>
</reference>
<dbReference type="InterPro" id="IPR020449">
    <property type="entry name" value="Tscrpt_reg_AraC-type_HTH"/>
</dbReference>
<dbReference type="PROSITE" id="PS00041">
    <property type="entry name" value="HTH_ARAC_FAMILY_1"/>
    <property type="match status" value="1"/>
</dbReference>
<keyword evidence="5" id="KW-0805">Transcription regulation</keyword>
<dbReference type="InterPro" id="IPR018060">
    <property type="entry name" value="HTH_AraC"/>
</dbReference>
<dbReference type="SMART" id="SM00342">
    <property type="entry name" value="HTH_ARAC"/>
    <property type="match status" value="1"/>
</dbReference>
<name>A0A926KIU2_9BACL</name>
<dbReference type="SUPFAM" id="SSF46689">
    <property type="entry name" value="Homeodomain-like"/>
    <property type="match status" value="2"/>
</dbReference>
<keyword evidence="12" id="KW-1185">Reference proteome</keyword>
<evidence type="ECO:0000259" key="10">
    <source>
        <dbReference type="PROSITE" id="PS50110"/>
    </source>
</evidence>
<dbReference type="InterPro" id="IPR018062">
    <property type="entry name" value="HTH_AraC-typ_CS"/>
</dbReference>
<dbReference type="CDD" id="cd17536">
    <property type="entry name" value="REC_YesN-like"/>
    <property type="match status" value="1"/>
</dbReference>
<dbReference type="Gene3D" id="3.40.50.2300">
    <property type="match status" value="1"/>
</dbReference>